<keyword evidence="3" id="KW-1185">Reference proteome</keyword>
<dbReference type="SUPFAM" id="SSF52833">
    <property type="entry name" value="Thioredoxin-like"/>
    <property type="match status" value="1"/>
</dbReference>
<dbReference type="PROSITE" id="PS51352">
    <property type="entry name" value="THIOREDOXIN_2"/>
    <property type="match status" value="1"/>
</dbReference>
<evidence type="ECO:0000259" key="1">
    <source>
        <dbReference type="PROSITE" id="PS51352"/>
    </source>
</evidence>
<sequence>MVTGIVGLPAPALEHIRWIDENGDERSPLTLAELGQGFKILYFFQDWCAGCHAHGFPTFVTLAEELRDKGVGLAAIQTVFEGWESNTFDRLRDNQRRYRLHIPFGHAVADPASVDAAPAIMTAYRSGGTPWFVVIAPNGRVLYDGFQLDAEGIVQALRAPAPQAI</sequence>
<accession>A0ABU5EHH1</accession>
<dbReference type="Gene3D" id="3.40.30.10">
    <property type="entry name" value="Glutaredoxin"/>
    <property type="match status" value="1"/>
</dbReference>
<name>A0ABU5EHH1_9PROT</name>
<dbReference type="InterPro" id="IPR036249">
    <property type="entry name" value="Thioredoxin-like_sf"/>
</dbReference>
<dbReference type="InterPro" id="IPR013766">
    <property type="entry name" value="Thioredoxin_domain"/>
</dbReference>
<protein>
    <submittedName>
        <fullName evidence="2">TlpA family protein disulfide reductase</fullName>
    </submittedName>
</protein>
<dbReference type="EMBL" id="JAXCLW010000016">
    <property type="protein sequence ID" value="MDY0885884.1"/>
    <property type="molecule type" value="Genomic_DNA"/>
</dbReference>
<organism evidence="2 3">
    <name type="scientific">Dongia soli</name>
    <dbReference type="NCBI Taxonomy" id="600628"/>
    <lineage>
        <taxon>Bacteria</taxon>
        <taxon>Pseudomonadati</taxon>
        <taxon>Pseudomonadota</taxon>
        <taxon>Alphaproteobacteria</taxon>
        <taxon>Rhodospirillales</taxon>
        <taxon>Dongiaceae</taxon>
        <taxon>Dongia</taxon>
    </lineage>
</organism>
<evidence type="ECO:0000313" key="2">
    <source>
        <dbReference type="EMBL" id="MDY0885884.1"/>
    </source>
</evidence>
<evidence type="ECO:0000313" key="3">
    <source>
        <dbReference type="Proteomes" id="UP001279642"/>
    </source>
</evidence>
<feature type="domain" description="Thioredoxin" evidence="1">
    <location>
        <begin position="4"/>
        <end position="162"/>
    </location>
</feature>
<reference evidence="2 3" key="1">
    <citation type="journal article" date="2016" name="Antonie Van Leeuwenhoek">
        <title>Dongia soli sp. nov., isolated from soil from Dokdo, Korea.</title>
        <authorList>
            <person name="Kim D.U."/>
            <person name="Lee H."/>
            <person name="Kim H."/>
            <person name="Kim S.G."/>
            <person name="Ka J.O."/>
        </authorList>
    </citation>
    <scope>NUCLEOTIDE SEQUENCE [LARGE SCALE GENOMIC DNA]</scope>
    <source>
        <strain evidence="2 3">D78</strain>
    </source>
</reference>
<dbReference type="Proteomes" id="UP001279642">
    <property type="component" value="Unassembled WGS sequence"/>
</dbReference>
<gene>
    <name evidence="2" type="ORF">SMD27_23815</name>
</gene>
<proteinExistence type="predicted"/>
<comment type="caution">
    <text evidence="2">The sequence shown here is derived from an EMBL/GenBank/DDBJ whole genome shotgun (WGS) entry which is preliminary data.</text>
</comment>
<dbReference type="RefSeq" id="WP_320510960.1">
    <property type="nucleotide sequence ID" value="NZ_JAXCLW010000016.1"/>
</dbReference>